<evidence type="ECO:0000256" key="3">
    <source>
        <dbReference type="ARBA" id="ARBA00022801"/>
    </source>
</evidence>
<dbReference type="Proteomes" id="UP000632535">
    <property type="component" value="Unassembled WGS sequence"/>
</dbReference>
<evidence type="ECO:0000313" key="8">
    <source>
        <dbReference type="Proteomes" id="UP000632535"/>
    </source>
</evidence>
<dbReference type="SUPFAM" id="SSF53649">
    <property type="entry name" value="Alkaline phosphatase-like"/>
    <property type="match status" value="1"/>
</dbReference>
<dbReference type="PANTHER" id="PTHR43108">
    <property type="entry name" value="N-ACETYLGLUCOSAMINE-6-SULFATASE FAMILY MEMBER"/>
    <property type="match status" value="1"/>
</dbReference>
<dbReference type="Pfam" id="PF00884">
    <property type="entry name" value="Sulfatase"/>
    <property type="match status" value="1"/>
</dbReference>
<feature type="domain" description="Sulfatase N-terminal" evidence="6">
    <location>
        <begin position="5"/>
        <end position="343"/>
    </location>
</feature>
<comment type="similarity">
    <text evidence="1">Belongs to the sulfatase family.</text>
</comment>
<comment type="caution">
    <text evidence="7">The sequence shown here is derived from an EMBL/GenBank/DDBJ whole genome shotgun (WGS) entry which is preliminary data.</text>
</comment>
<keyword evidence="2" id="KW-0732">Signal</keyword>
<sequence length="528" mass="58726">MTRRPNIVLVLTDDHAAHAIGAYGSVVNATPRIDEIGEHGVRLERCYATNSLCTPSRASILTGTYSHVNGVTTLSTPIDAGQPTFVSQLRAAGYRTAVVGKWHMGHGGDHDPQGFDYWDVLIDQGEYFDPTFRSAGGLRTEPGYATDVITDLALGWLESLAGDDPWCVLIWHKAPHRSWEPHPRHAGLYSDPIPVPESFTDDYATRSSSSRRAAMRIADHLTATDLKVDPPEGLSYDELALWKYQRYMEDYLRCVASVDENVGRVTDWLRERGELDDTLLMYSSDQGFFLGEHGWFDKRFMYEESIRMPFLLSYPRALPAGGVHDDIVTNVDLARTILDAAGVEAHPRMQGRSFWRDVAGGVARGVAADGEGREPAPQGFYYRYWEHDDAHHKAPAHYGYRDRRYKLVYYYNDGLGLPGTGPQTYPGEWELFDTERDPDELRNVADDPAYADVRARLEADLWHAQSAVGDVPHPSQPVPAGVAPDHAAPGGGAPGLHLTTTEHLTTEHLTTEHLTTEHHTTNETGARA</sequence>
<dbReference type="PROSITE" id="PS00149">
    <property type="entry name" value="SULFATASE_2"/>
    <property type="match status" value="1"/>
</dbReference>
<organism evidence="7 8">
    <name type="scientific">Isoptericola cucumis</name>
    <dbReference type="NCBI Taxonomy" id="1776856"/>
    <lineage>
        <taxon>Bacteria</taxon>
        <taxon>Bacillati</taxon>
        <taxon>Actinomycetota</taxon>
        <taxon>Actinomycetes</taxon>
        <taxon>Micrococcales</taxon>
        <taxon>Promicromonosporaceae</taxon>
        <taxon>Isoptericola</taxon>
    </lineage>
</organism>
<evidence type="ECO:0000256" key="2">
    <source>
        <dbReference type="ARBA" id="ARBA00022729"/>
    </source>
</evidence>
<dbReference type="Gene3D" id="3.40.720.10">
    <property type="entry name" value="Alkaline Phosphatase, subunit A"/>
    <property type="match status" value="1"/>
</dbReference>
<dbReference type="PROSITE" id="PS00523">
    <property type="entry name" value="SULFATASE_1"/>
    <property type="match status" value="1"/>
</dbReference>
<protein>
    <submittedName>
        <fullName evidence="7">Sulfatase</fullName>
    </submittedName>
</protein>
<dbReference type="EMBL" id="BMDG01000005">
    <property type="protein sequence ID" value="GGI07595.1"/>
    <property type="molecule type" value="Genomic_DNA"/>
</dbReference>
<name>A0ABQ2B8B9_9MICO</name>
<keyword evidence="4" id="KW-0325">Glycoprotein</keyword>
<evidence type="ECO:0000256" key="4">
    <source>
        <dbReference type="ARBA" id="ARBA00023180"/>
    </source>
</evidence>
<evidence type="ECO:0000259" key="6">
    <source>
        <dbReference type="Pfam" id="PF00884"/>
    </source>
</evidence>
<feature type="compositionally biased region" description="Low complexity" evidence="5">
    <location>
        <begin position="478"/>
        <end position="488"/>
    </location>
</feature>
<accession>A0ABQ2B8B9</accession>
<gene>
    <name evidence="7" type="ORF">GCM10007368_16950</name>
</gene>
<dbReference type="RefSeq" id="WP_188523253.1">
    <property type="nucleotide sequence ID" value="NZ_BMDG01000005.1"/>
</dbReference>
<dbReference type="PANTHER" id="PTHR43108:SF6">
    <property type="entry name" value="N-SULPHOGLUCOSAMINE SULPHOHYDROLASE"/>
    <property type="match status" value="1"/>
</dbReference>
<keyword evidence="3" id="KW-0378">Hydrolase</keyword>
<proteinExistence type="inferred from homology"/>
<dbReference type="InterPro" id="IPR000917">
    <property type="entry name" value="Sulfatase_N"/>
</dbReference>
<evidence type="ECO:0000313" key="7">
    <source>
        <dbReference type="EMBL" id="GGI07595.1"/>
    </source>
</evidence>
<feature type="region of interest" description="Disordered" evidence="5">
    <location>
        <begin position="468"/>
        <end position="498"/>
    </location>
</feature>
<dbReference type="InterPro" id="IPR017850">
    <property type="entry name" value="Alkaline_phosphatase_core_sf"/>
</dbReference>
<evidence type="ECO:0000256" key="1">
    <source>
        <dbReference type="ARBA" id="ARBA00008779"/>
    </source>
</evidence>
<dbReference type="CDD" id="cd16031">
    <property type="entry name" value="G6S_like"/>
    <property type="match status" value="1"/>
</dbReference>
<evidence type="ECO:0000256" key="5">
    <source>
        <dbReference type="SAM" id="MobiDB-lite"/>
    </source>
</evidence>
<reference evidence="8" key="1">
    <citation type="journal article" date="2019" name="Int. J. Syst. Evol. Microbiol.">
        <title>The Global Catalogue of Microorganisms (GCM) 10K type strain sequencing project: providing services to taxonomists for standard genome sequencing and annotation.</title>
        <authorList>
            <consortium name="The Broad Institute Genomics Platform"/>
            <consortium name="The Broad Institute Genome Sequencing Center for Infectious Disease"/>
            <person name="Wu L."/>
            <person name="Ma J."/>
        </authorList>
    </citation>
    <scope>NUCLEOTIDE SEQUENCE [LARGE SCALE GENOMIC DNA]</scope>
    <source>
        <strain evidence="8">CCM 8653</strain>
    </source>
</reference>
<dbReference type="InterPro" id="IPR024607">
    <property type="entry name" value="Sulfatase_CS"/>
</dbReference>
<keyword evidence="8" id="KW-1185">Reference proteome</keyword>